<name>A0A699WR89_TANCI</name>
<dbReference type="EMBL" id="BKCJ011717873">
    <property type="protein sequence ID" value="GFD48228.1"/>
    <property type="molecule type" value="Genomic_DNA"/>
</dbReference>
<gene>
    <name evidence="1" type="ORF">Tci_920197</name>
</gene>
<feature type="non-terminal residue" evidence="1">
    <location>
        <position position="1"/>
    </location>
</feature>
<accession>A0A699WR89</accession>
<sequence>EAGGDGDDVISGKIGEVVEDLLKVIYFGSVFNVKMRSEFDSIMLTRTHERNCCLTYDTVTDDDVAVFLNEGDLDLLTEMSELLVSRPANSSFSHEDALRRCVGHARNWIAGSEERIDENSNVT</sequence>
<proteinExistence type="predicted"/>
<feature type="non-terminal residue" evidence="1">
    <location>
        <position position="123"/>
    </location>
</feature>
<reference evidence="1" key="1">
    <citation type="journal article" date="2019" name="Sci. Rep.">
        <title>Draft genome of Tanacetum cinerariifolium, the natural source of mosquito coil.</title>
        <authorList>
            <person name="Yamashiro T."/>
            <person name="Shiraishi A."/>
            <person name="Satake H."/>
            <person name="Nakayama K."/>
        </authorList>
    </citation>
    <scope>NUCLEOTIDE SEQUENCE</scope>
</reference>
<dbReference type="PANTHER" id="PTHR37736:SF1">
    <property type="entry name" value="GLYCINE-RICH PROTEIN"/>
    <property type="match status" value="1"/>
</dbReference>
<protein>
    <submittedName>
        <fullName evidence="1">Glycine-rich protein</fullName>
    </submittedName>
</protein>
<dbReference type="PANTHER" id="PTHR37736">
    <property type="entry name" value="GLYCINE-RICH PROTEIN"/>
    <property type="match status" value="1"/>
</dbReference>
<comment type="caution">
    <text evidence="1">The sequence shown here is derived from an EMBL/GenBank/DDBJ whole genome shotgun (WGS) entry which is preliminary data.</text>
</comment>
<dbReference type="AlphaFoldDB" id="A0A699WR89"/>
<evidence type="ECO:0000313" key="1">
    <source>
        <dbReference type="EMBL" id="GFD48228.1"/>
    </source>
</evidence>
<organism evidence="1">
    <name type="scientific">Tanacetum cinerariifolium</name>
    <name type="common">Dalmatian daisy</name>
    <name type="synonym">Chrysanthemum cinerariifolium</name>
    <dbReference type="NCBI Taxonomy" id="118510"/>
    <lineage>
        <taxon>Eukaryota</taxon>
        <taxon>Viridiplantae</taxon>
        <taxon>Streptophyta</taxon>
        <taxon>Embryophyta</taxon>
        <taxon>Tracheophyta</taxon>
        <taxon>Spermatophyta</taxon>
        <taxon>Magnoliopsida</taxon>
        <taxon>eudicotyledons</taxon>
        <taxon>Gunneridae</taxon>
        <taxon>Pentapetalae</taxon>
        <taxon>asterids</taxon>
        <taxon>campanulids</taxon>
        <taxon>Asterales</taxon>
        <taxon>Asteraceae</taxon>
        <taxon>Asteroideae</taxon>
        <taxon>Anthemideae</taxon>
        <taxon>Anthemidinae</taxon>
        <taxon>Tanacetum</taxon>
    </lineage>
</organism>